<evidence type="ECO:0000313" key="3">
    <source>
        <dbReference type="EMBL" id="VFK13537.1"/>
    </source>
</evidence>
<protein>
    <submittedName>
        <fullName evidence="2">Uncharacterized protein</fullName>
    </submittedName>
</protein>
<accession>A0A450SB74</accession>
<dbReference type="EMBL" id="CAADFA010000071">
    <property type="protein sequence ID" value="VFJ49463.1"/>
    <property type="molecule type" value="Genomic_DNA"/>
</dbReference>
<dbReference type="AlphaFoldDB" id="A0A450SB74"/>
<proteinExistence type="predicted"/>
<organism evidence="2">
    <name type="scientific">Candidatus Kentrum sp. FM</name>
    <dbReference type="NCBI Taxonomy" id="2126340"/>
    <lineage>
        <taxon>Bacteria</taxon>
        <taxon>Pseudomonadati</taxon>
        <taxon>Pseudomonadota</taxon>
        <taxon>Gammaproteobacteria</taxon>
        <taxon>Candidatus Kentrum</taxon>
    </lineage>
</organism>
<sequence length="305" mass="34921">MAQRAATKEESLYKMMRHIEIDLYRDWVAHLRNQLTEFGCEIGAISDDEKVIHTFLNLQKRLISRIPREILKSKEFSCPQNLQQGLSNVEGIIRQGGYLTPYLSRSIKKPDYNDPLLNHWGIHHIHLGSGIEPDGFIKRTTRMLFCRFDNKKAYFINVLPHKDSWTRQGMIRVLHENWPESIRNFRMNGVFGLEHPITDDDVKILRNKNINVPIEVKPGIVYGLMGGCVSASGISADVVTQADYCIEQLEAMQRYIIDRIEEIAASAKKKGVDLPNNSQFRAAFQDEEVFAVEINCNLAVPLGKL</sequence>
<dbReference type="EMBL" id="CAADEZ010000027">
    <property type="protein sequence ID" value="VFJ45621.1"/>
    <property type="molecule type" value="Genomic_DNA"/>
</dbReference>
<dbReference type="EMBL" id="CAADFL010000284">
    <property type="protein sequence ID" value="VFK13537.1"/>
    <property type="molecule type" value="Genomic_DNA"/>
</dbReference>
<evidence type="ECO:0000313" key="1">
    <source>
        <dbReference type="EMBL" id="VFJ45621.1"/>
    </source>
</evidence>
<name>A0A450SB74_9GAMM</name>
<reference evidence="2" key="1">
    <citation type="submission" date="2019-02" db="EMBL/GenBank/DDBJ databases">
        <authorList>
            <person name="Gruber-Vodicka R. H."/>
            <person name="Seah K. B. B."/>
        </authorList>
    </citation>
    <scope>NUCLEOTIDE SEQUENCE</scope>
    <source>
        <strain evidence="1">BECK_BZ163</strain>
        <strain evidence="3">BECK_BZ164</strain>
        <strain evidence="2">BECK_BZ165</strain>
    </source>
</reference>
<evidence type="ECO:0000313" key="2">
    <source>
        <dbReference type="EMBL" id="VFJ49463.1"/>
    </source>
</evidence>
<gene>
    <name evidence="1" type="ORF">BECKFM1743A_GA0114220_1002710</name>
    <name evidence="3" type="ORF">BECKFM1743B_GA0114221_102844</name>
    <name evidence="2" type="ORF">BECKFM1743C_GA0114222_1007110</name>
</gene>